<evidence type="ECO:0000256" key="1">
    <source>
        <dbReference type="ARBA" id="ARBA00005298"/>
    </source>
</evidence>
<dbReference type="OrthoDB" id="7789592at2759"/>
<proteinExistence type="inferred from homology"/>
<dbReference type="AlphaFoldDB" id="A0A3M7QGD2"/>
<evidence type="ECO:0000313" key="3">
    <source>
        <dbReference type="EMBL" id="RNA10282.1"/>
    </source>
</evidence>
<dbReference type="PANTHER" id="PTHR11188:SF176">
    <property type="entry name" value="ARRESTIN DOMAIN-CONTAINING PROTEIN 1"/>
    <property type="match status" value="1"/>
</dbReference>
<evidence type="ECO:0000313" key="4">
    <source>
        <dbReference type="Proteomes" id="UP000276133"/>
    </source>
</evidence>
<dbReference type="STRING" id="10195.A0A3M7QGD2"/>
<protein>
    <submittedName>
        <fullName evidence="3">Arrestin domain-containing 3</fullName>
    </submittedName>
</protein>
<comment type="similarity">
    <text evidence="1">Belongs to the arrestin family.</text>
</comment>
<keyword evidence="4" id="KW-1185">Reference proteome</keyword>
<organism evidence="3 4">
    <name type="scientific">Brachionus plicatilis</name>
    <name type="common">Marine rotifer</name>
    <name type="synonym">Brachionus muelleri</name>
    <dbReference type="NCBI Taxonomy" id="10195"/>
    <lineage>
        <taxon>Eukaryota</taxon>
        <taxon>Metazoa</taxon>
        <taxon>Spiralia</taxon>
        <taxon>Gnathifera</taxon>
        <taxon>Rotifera</taxon>
        <taxon>Eurotatoria</taxon>
        <taxon>Monogononta</taxon>
        <taxon>Pseudotrocha</taxon>
        <taxon>Ploima</taxon>
        <taxon>Brachionidae</taxon>
        <taxon>Brachionus</taxon>
    </lineage>
</organism>
<dbReference type="Gene3D" id="2.60.40.640">
    <property type="match status" value="2"/>
</dbReference>
<dbReference type="Pfam" id="PF00339">
    <property type="entry name" value="Arrestin_N"/>
    <property type="match status" value="1"/>
</dbReference>
<comment type="caution">
    <text evidence="3">The sequence shown here is derived from an EMBL/GenBank/DDBJ whole genome shotgun (WGS) entry which is preliminary data.</text>
</comment>
<dbReference type="InterPro" id="IPR014752">
    <property type="entry name" value="Arrestin-like_C"/>
</dbReference>
<dbReference type="PANTHER" id="PTHR11188">
    <property type="entry name" value="ARRESTIN DOMAIN CONTAINING PROTEIN"/>
    <property type="match status" value="1"/>
</dbReference>
<dbReference type="EMBL" id="REGN01006246">
    <property type="protein sequence ID" value="RNA10282.1"/>
    <property type="molecule type" value="Genomic_DNA"/>
</dbReference>
<feature type="domain" description="Arrestin C-terminal-like" evidence="2">
    <location>
        <begin position="184"/>
        <end position="314"/>
    </location>
</feature>
<dbReference type="SUPFAM" id="SSF81296">
    <property type="entry name" value="E set domains"/>
    <property type="match status" value="2"/>
</dbReference>
<sequence length="361" mass="41369">MAKKSKNTINKNFQSTSITLDKPCYYAGEVINGNVSFELNNRIYTSNLKLKILGYAKIRWNNSGSYKKSFDKLENDYKAQETIIENEVVLMSRTGDKGLYLENGRHSYSFQIPLNNSLPPSYEHPYGKICYKVVFESGESGTQEKLFERTFTVISILDLNNFRYLKQPNSVKIDKINKKCGCRNAGLVSVTINTLQGAYVPGQSIPFGLIIKNNSTKDIKNFFVYLLQETHIQANSSLRVISKFEFPKKILKNSTEVYKNGVLTLPPICQTFNHNLIKLNYFILVSVNSKIKDKIKKIKNDTLTIPITIGNKPFREDETSLKYVSFKPCIFGNNLVAKSTSTLPKKYEYADFRPNYIFYEK</sequence>
<dbReference type="Proteomes" id="UP000276133">
    <property type="component" value="Unassembled WGS sequence"/>
</dbReference>
<gene>
    <name evidence="3" type="ORF">BpHYR1_054026</name>
</gene>
<dbReference type="GO" id="GO:0015031">
    <property type="term" value="P:protein transport"/>
    <property type="evidence" value="ECO:0007669"/>
    <property type="project" value="TreeGrafter"/>
</dbReference>
<evidence type="ECO:0000259" key="2">
    <source>
        <dbReference type="SMART" id="SM01017"/>
    </source>
</evidence>
<dbReference type="SMART" id="SM01017">
    <property type="entry name" value="Arrestin_C"/>
    <property type="match status" value="1"/>
</dbReference>
<dbReference type="GO" id="GO:0005737">
    <property type="term" value="C:cytoplasm"/>
    <property type="evidence" value="ECO:0007669"/>
    <property type="project" value="TreeGrafter"/>
</dbReference>
<dbReference type="InterPro" id="IPR011021">
    <property type="entry name" value="Arrestin-like_N"/>
</dbReference>
<dbReference type="InterPro" id="IPR011022">
    <property type="entry name" value="Arrestin_C-like"/>
</dbReference>
<dbReference type="InterPro" id="IPR050357">
    <property type="entry name" value="Arrestin_domain-protein"/>
</dbReference>
<reference evidence="3 4" key="1">
    <citation type="journal article" date="2018" name="Sci. Rep.">
        <title>Genomic signatures of local adaptation to the degree of environmental predictability in rotifers.</title>
        <authorList>
            <person name="Franch-Gras L."/>
            <person name="Hahn C."/>
            <person name="Garcia-Roger E.M."/>
            <person name="Carmona M.J."/>
            <person name="Serra M."/>
            <person name="Gomez A."/>
        </authorList>
    </citation>
    <scope>NUCLEOTIDE SEQUENCE [LARGE SCALE GENOMIC DNA]</scope>
    <source>
        <strain evidence="3">HYR1</strain>
    </source>
</reference>
<dbReference type="Pfam" id="PF02752">
    <property type="entry name" value="Arrestin_C"/>
    <property type="match status" value="1"/>
</dbReference>
<accession>A0A3M7QGD2</accession>
<dbReference type="InterPro" id="IPR014756">
    <property type="entry name" value="Ig_E-set"/>
</dbReference>
<name>A0A3M7QGD2_BRAPC</name>